<gene>
    <name evidence="6" type="ORF">IV52_GL000631</name>
</gene>
<dbReference type="OrthoDB" id="2295854at2"/>
<keyword evidence="1" id="KW-0963">Cytoplasm</keyword>
<dbReference type="RefSeq" id="WP_054646480.1">
    <property type="nucleotide sequence ID" value="NZ_FUXS01000001.1"/>
</dbReference>
<accession>A0A0R2JQ49</accession>
<evidence type="ECO:0000256" key="3">
    <source>
        <dbReference type="ARBA" id="ARBA00023125"/>
    </source>
</evidence>
<dbReference type="AlphaFoldDB" id="A0A0R2JQ49"/>
<keyword evidence="7" id="KW-1185">Reference proteome</keyword>
<evidence type="ECO:0000259" key="5">
    <source>
        <dbReference type="PROSITE" id="PS50930"/>
    </source>
</evidence>
<dbReference type="PROSITE" id="PS50930">
    <property type="entry name" value="HTH_LYTTR"/>
    <property type="match status" value="1"/>
</dbReference>
<dbReference type="SMART" id="SM00850">
    <property type="entry name" value="LytTR"/>
    <property type="match status" value="1"/>
</dbReference>
<proteinExistence type="predicted"/>
<dbReference type="Proteomes" id="UP000051565">
    <property type="component" value="Unassembled WGS sequence"/>
</dbReference>
<dbReference type="InterPro" id="IPR046947">
    <property type="entry name" value="LytR-like"/>
</dbReference>
<dbReference type="GO" id="GO:0000156">
    <property type="term" value="F:phosphorelay response regulator activity"/>
    <property type="evidence" value="ECO:0007669"/>
    <property type="project" value="InterPro"/>
</dbReference>
<name>A0A0R2JQ49_9LACO</name>
<comment type="caution">
    <text evidence="6">The sequence shown here is derived from an EMBL/GenBank/DDBJ whole genome shotgun (WGS) entry which is preliminary data.</text>
</comment>
<dbReference type="GeneID" id="61250520"/>
<organism evidence="6 7">
    <name type="scientific">Fructilactobacillus lindneri DSM 20690 = JCM 11027</name>
    <dbReference type="NCBI Taxonomy" id="1122148"/>
    <lineage>
        <taxon>Bacteria</taxon>
        <taxon>Bacillati</taxon>
        <taxon>Bacillota</taxon>
        <taxon>Bacilli</taxon>
        <taxon>Lactobacillales</taxon>
        <taxon>Lactobacillaceae</taxon>
        <taxon>Fructilactobacillus</taxon>
    </lineage>
</organism>
<dbReference type="Pfam" id="PF04397">
    <property type="entry name" value="LytTR"/>
    <property type="match status" value="1"/>
</dbReference>
<evidence type="ECO:0000256" key="2">
    <source>
        <dbReference type="ARBA" id="ARBA00023015"/>
    </source>
</evidence>
<keyword evidence="2" id="KW-0805">Transcription regulation</keyword>
<keyword evidence="3" id="KW-0238">DNA-binding</keyword>
<dbReference type="InterPro" id="IPR007492">
    <property type="entry name" value="LytTR_DNA-bd_dom"/>
</dbReference>
<keyword evidence="4" id="KW-0804">Transcription</keyword>
<dbReference type="PANTHER" id="PTHR37299">
    <property type="entry name" value="TRANSCRIPTIONAL REGULATOR-RELATED"/>
    <property type="match status" value="1"/>
</dbReference>
<dbReference type="Gene3D" id="2.40.50.1020">
    <property type="entry name" value="LytTr DNA-binding domain"/>
    <property type="match status" value="1"/>
</dbReference>
<dbReference type="PATRIC" id="fig|1122148.6.peg.651"/>
<evidence type="ECO:0000313" key="6">
    <source>
        <dbReference type="EMBL" id="KRN79224.1"/>
    </source>
</evidence>
<dbReference type="EMBL" id="JQBT01000032">
    <property type="protein sequence ID" value="KRN79224.1"/>
    <property type="molecule type" value="Genomic_DNA"/>
</dbReference>
<feature type="domain" description="HTH LytTR-type" evidence="5">
    <location>
        <begin position="43"/>
        <end position="146"/>
    </location>
</feature>
<reference evidence="6 7" key="1">
    <citation type="journal article" date="2015" name="Genome Announc.">
        <title>Expanding the biotechnology potential of lactobacilli through comparative genomics of 213 strains and associated genera.</title>
        <authorList>
            <person name="Sun Z."/>
            <person name="Harris H.M."/>
            <person name="McCann A."/>
            <person name="Guo C."/>
            <person name="Argimon S."/>
            <person name="Zhang W."/>
            <person name="Yang X."/>
            <person name="Jeffery I.B."/>
            <person name="Cooney J.C."/>
            <person name="Kagawa T.F."/>
            <person name="Liu W."/>
            <person name="Song Y."/>
            <person name="Salvetti E."/>
            <person name="Wrobel A."/>
            <person name="Rasinkangas P."/>
            <person name="Parkhill J."/>
            <person name="Rea M.C."/>
            <person name="O'Sullivan O."/>
            <person name="Ritari J."/>
            <person name="Douillard F.P."/>
            <person name="Paul Ross R."/>
            <person name="Yang R."/>
            <person name="Briner A.E."/>
            <person name="Felis G.E."/>
            <person name="de Vos W.M."/>
            <person name="Barrangou R."/>
            <person name="Klaenhammer T.R."/>
            <person name="Caufield P.W."/>
            <person name="Cui Y."/>
            <person name="Zhang H."/>
            <person name="O'Toole P.W."/>
        </authorList>
    </citation>
    <scope>NUCLEOTIDE SEQUENCE [LARGE SCALE GENOMIC DNA]</scope>
    <source>
        <strain evidence="6 7">DSM 20690</strain>
    </source>
</reference>
<sequence length="146" mass="17495">MKIYFNIKDSFIDPFVTINAKEKTKSLEELAVDIERITKQKLIYGYVDNQKFAIPLQEIIRFYTYQNIVYCKTDRQNYRIKQRIYQLNNLLSAKEFVQISSSEVVNLDYVKQFSLSKLGSYEVRLKNNEILFASRRFVQKIKRELI</sequence>
<evidence type="ECO:0000256" key="4">
    <source>
        <dbReference type="ARBA" id="ARBA00023163"/>
    </source>
</evidence>
<dbReference type="PANTHER" id="PTHR37299:SF2">
    <property type="entry name" value="HTH LYTTR-TYPE DOMAIN-CONTAINING PROTEIN"/>
    <property type="match status" value="1"/>
</dbReference>
<evidence type="ECO:0000313" key="7">
    <source>
        <dbReference type="Proteomes" id="UP000051565"/>
    </source>
</evidence>
<dbReference type="GO" id="GO:0003677">
    <property type="term" value="F:DNA binding"/>
    <property type="evidence" value="ECO:0007669"/>
    <property type="project" value="UniProtKB-KW"/>
</dbReference>
<protein>
    <recommendedName>
        <fullName evidence="5">HTH LytTR-type domain-containing protein</fullName>
    </recommendedName>
</protein>
<evidence type="ECO:0000256" key="1">
    <source>
        <dbReference type="ARBA" id="ARBA00022490"/>
    </source>
</evidence>
<dbReference type="STRING" id="53444.AYR59_06655"/>